<gene>
    <name evidence="2" type="ORF">AWC35_06030</name>
</gene>
<protein>
    <recommendedName>
        <fullName evidence="4">Chemotaxis protein</fullName>
    </recommendedName>
</protein>
<evidence type="ECO:0000256" key="1">
    <source>
        <dbReference type="SAM" id="Phobius"/>
    </source>
</evidence>
<reference evidence="2 3" key="1">
    <citation type="submission" date="2016-01" db="EMBL/GenBank/DDBJ databases">
        <authorList>
            <person name="Oliw E.H."/>
        </authorList>
    </citation>
    <scope>NUCLEOTIDE SEQUENCE [LARGE SCALE GENOMIC DNA]</scope>
    <source>
        <strain evidence="2 3">FRB97</strain>
    </source>
</reference>
<dbReference type="RefSeq" id="WP_095845541.1">
    <property type="nucleotide sequence ID" value="NZ_CP014136.1"/>
</dbReference>
<evidence type="ECO:0000313" key="2">
    <source>
        <dbReference type="EMBL" id="ATA18935.1"/>
    </source>
</evidence>
<dbReference type="Proteomes" id="UP000217182">
    <property type="component" value="Chromosome"/>
</dbReference>
<evidence type="ECO:0000313" key="3">
    <source>
        <dbReference type="Proteomes" id="UP000217182"/>
    </source>
</evidence>
<keyword evidence="1" id="KW-0472">Membrane</keyword>
<feature type="transmembrane region" description="Helical" evidence="1">
    <location>
        <begin position="148"/>
        <end position="173"/>
    </location>
</feature>
<dbReference type="AlphaFoldDB" id="A0A250AYL8"/>
<evidence type="ECO:0008006" key="4">
    <source>
        <dbReference type="Google" id="ProtNLM"/>
    </source>
</evidence>
<keyword evidence="1" id="KW-1133">Transmembrane helix</keyword>
<dbReference type="OrthoDB" id="6844265at2"/>
<accession>A0A250AYL8</accession>
<dbReference type="EMBL" id="CP014136">
    <property type="protein sequence ID" value="ATA18935.1"/>
    <property type="molecule type" value="Genomic_DNA"/>
</dbReference>
<feature type="transmembrane region" description="Helical" evidence="1">
    <location>
        <begin position="123"/>
        <end position="142"/>
    </location>
</feature>
<feature type="transmembrane region" description="Helical" evidence="1">
    <location>
        <begin position="185"/>
        <end position="208"/>
    </location>
</feature>
<keyword evidence="1" id="KW-0812">Transmembrane</keyword>
<dbReference type="KEGG" id="gqu:AWC35_06030"/>
<proteinExistence type="predicted"/>
<sequence length="342" mass="35892">MPIPIIIGAIAAAAGIYGITKGVGGAKDHSNAKDINESAQSMVNDISSQIESSREATNKIIEDYGQRKLRAFNSVINEFIVTYGRLKNVELTHSAELEKLNADDFTSTTLSGLKQDYQMLKDAGLGIGAGMGSGAALAFGAYNGTMLLATASTGTAISSLSGVAATNATLAWLGGGSLATGGFGMAGGMMVLGGIVAGPALAIFGHILGNKGEEALNNARCNLEQARTIHAQGVLMVGKLQSIEKVTTLANNAFSLTSSRLRGTVYDMKNALESYGENFRDFPQECKEVVFMSVKYAQLLKAMIDTPILDQEGNLVLSTERRIIDISAVAEGKKDKLDDVVA</sequence>
<organism evidence="2 3">
    <name type="scientific">Gibbsiella quercinecans</name>
    <dbReference type="NCBI Taxonomy" id="929813"/>
    <lineage>
        <taxon>Bacteria</taxon>
        <taxon>Pseudomonadati</taxon>
        <taxon>Pseudomonadota</taxon>
        <taxon>Gammaproteobacteria</taxon>
        <taxon>Enterobacterales</taxon>
        <taxon>Yersiniaceae</taxon>
        <taxon>Gibbsiella</taxon>
    </lineage>
</organism>
<name>A0A250AYL8_9GAMM</name>
<keyword evidence="3" id="KW-1185">Reference proteome</keyword>